<dbReference type="EnsemblMetazoa" id="SSS_3143s_mrna">
    <property type="protein sequence ID" value="KAF7495440.1"/>
    <property type="gene ID" value="SSS_3143"/>
</dbReference>
<dbReference type="PROSITE" id="PS00584">
    <property type="entry name" value="PFKB_KINASES_2"/>
    <property type="match status" value="2"/>
</dbReference>
<dbReference type="GO" id="GO:0005829">
    <property type="term" value="C:cytosol"/>
    <property type="evidence" value="ECO:0007669"/>
    <property type="project" value="TreeGrafter"/>
</dbReference>
<evidence type="ECO:0000256" key="3">
    <source>
        <dbReference type="ARBA" id="ARBA00010688"/>
    </source>
</evidence>
<dbReference type="EMBL" id="WVUK01000048">
    <property type="protein sequence ID" value="KAF7495440.1"/>
    <property type="molecule type" value="Genomic_DNA"/>
</dbReference>
<dbReference type="EC" id="2.7.1.20" evidence="4"/>
<dbReference type="OrthoDB" id="432447at2759"/>
<protein>
    <recommendedName>
        <fullName evidence="4">adenosine kinase</fullName>
        <ecNumber evidence="4">2.7.1.20</ecNumber>
    </recommendedName>
</protein>
<dbReference type="Proteomes" id="UP000070412">
    <property type="component" value="Unassembled WGS sequence"/>
</dbReference>
<keyword evidence="8 12" id="KW-0418">Kinase</keyword>
<dbReference type="GO" id="GO:0006166">
    <property type="term" value="P:purine ribonucleoside salvage"/>
    <property type="evidence" value="ECO:0007669"/>
    <property type="project" value="UniProtKB-KW"/>
</dbReference>
<feature type="domain" description="Carbohydrate kinase PfkB" evidence="11">
    <location>
        <begin position="32"/>
        <end position="321"/>
    </location>
</feature>
<dbReference type="InterPro" id="IPR001805">
    <property type="entry name" value="Adenokinase"/>
</dbReference>
<feature type="active site" description="Proton acceptor" evidence="10">
    <location>
        <position position="284"/>
    </location>
</feature>
<keyword evidence="5" id="KW-0808">Transferase</keyword>
<keyword evidence="7" id="KW-0547">Nucleotide-binding</keyword>
<dbReference type="CDD" id="cd01168">
    <property type="entry name" value="adenosine_kinase"/>
    <property type="match status" value="2"/>
</dbReference>
<evidence type="ECO:0000256" key="4">
    <source>
        <dbReference type="ARBA" id="ARBA00012119"/>
    </source>
</evidence>
<dbReference type="GO" id="GO:0044209">
    <property type="term" value="P:AMP salvage"/>
    <property type="evidence" value="ECO:0007669"/>
    <property type="project" value="UniProtKB-UniPathway"/>
</dbReference>
<evidence type="ECO:0000313" key="12">
    <source>
        <dbReference type="EMBL" id="KAF7495440.1"/>
    </source>
</evidence>
<dbReference type="GO" id="GO:0006144">
    <property type="term" value="P:purine nucleobase metabolic process"/>
    <property type="evidence" value="ECO:0007669"/>
    <property type="project" value="TreeGrafter"/>
</dbReference>
<keyword evidence="6" id="KW-0660">Purine salvage</keyword>
<evidence type="ECO:0000256" key="1">
    <source>
        <dbReference type="ARBA" id="ARBA00001946"/>
    </source>
</evidence>
<dbReference type="AlphaFoldDB" id="A0A834RGF9"/>
<dbReference type="PANTHER" id="PTHR45769">
    <property type="entry name" value="ADENOSINE KINASE"/>
    <property type="match status" value="1"/>
</dbReference>
<dbReference type="InterPro" id="IPR029056">
    <property type="entry name" value="Ribokinase-like"/>
</dbReference>
<evidence type="ECO:0000313" key="14">
    <source>
        <dbReference type="Proteomes" id="UP000070412"/>
    </source>
</evidence>
<gene>
    <name evidence="12" type="ORF">SSS_3143</name>
</gene>
<dbReference type="Gene3D" id="3.30.1110.10">
    <property type="match status" value="2"/>
</dbReference>
<evidence type="ECO:0000256" key="6">
    <source>
        <dbReference type="ARBA" id="ARBA00022726"/>
    </source>
</evidence>
<comment type="cofactor">
    <cofactor evidence="1">
        <name>Mg(2+)</name>
        <dbReference type="ChEBI" id="CHEBI:18420"/>
    </cofactor>
</comment>
<keyword evidence="14" id="KW-1185">Reference proteome</keyword>
<reference evidence="14" key="1">
    <citation type="journal article" date="2020" name="PLoS Negl. Trop. Dis.">
        <title>High-quality nuclear genome for Sarcoptes scabiei-A critical resource for a neglected parasite.</title>
        <authorList>
            <person name="Korhonen P.K."/>
            <person name="Gasser R.B."/>
            <person name="Ma G."/>
            <person name="Wang T."/>
            <person name="Stroehlein A.J."/>
            <person name="Young N.D."/>
            <person name="Ang C.S."/>
            <person name="Fernando D.D."/>
            <person name="Lu H.C."/>
            <person name="Taylor S."/>
            <person name="Reynolds S.L."/>
            <person name="Mofiz E."/>
            <person name="Najaraj S.H."/>
            <person name="Gowda H."/>
            <person name="Madugundu A."/>
            <person name="Renuse S."/>
            <person name="Holt D."/>
            <person name="Pandey A."/>
            <person name="Papenfuss A.T."/>
            <person name="Fischer K."/>
        </authorList>
    </citation>
    <scope>NUCLEOTIDE SEQUENCE [LARGE SCALE GENOMIC DNA]</scope>
</reference>
<sequence>MDDNIPKPSSILGLGNPLLDVIASCDGEFLKKYDLLPNNAILASEKHANLCQDIIDNFPVQYLAGGAVQNTMRVAQWFYSKPKICTYFGCIGLDDYGRQMKEKAQEDQVNAIYLIDPKVPTGTCACLITNNGKCRSLCAYLGASQNYSINHIHENIDLVEKAQIFYVSGFHMIVSLEATLFLAKHSHKFYSESLLQILPYVDLLFGNETEAEAFSKLQDWKTADLEVIAQKIADWKHFRPRIVVLTHGKNNIVVAYSNSPDRMQSFPVPQMSDDEIVDTNGAGDSFVGGFLAYRLMNRSMPECIEAGTYAAQEIIKQSGCVGHPLLDLIVSVDQNFLDKHNLKPNDAILGTKNHSNILNELIAKEKSLIYVPGGSIQNSIRVSQWFHKQPKVSTMIGCVGNDRFGRQLIECLRNENVNHLLSIDEKSSTGICACLINKQNRSLISFLGASIQFRLEHLIENQSILEQAKIIYTSGFFLISNPRSTYFLANIANSNTDCNFKRISSTKSSSMIDDDCVEKRLFAFNLSAPYIVKNHWPSIKELLPSIDLLFGNIDELQTIGEIILDRNDSIGTLSIDEIKTIVQRLADFESKNRSRTVIITQGPEDILVAFSNRPESFRRFAVPIVDENEIIDTNASGDAFVGGFLSQRILEKSIDQCIEAGIYAAQQILRCSGCDLTIENKFGI</sequence>
<dbReference type="GO" id="GO:0004001">
    <property type="term" value="F:adenosine kinase activity"/>
    <property type="evidence" value="ECO:0007669"/>
    <property type="project" value="UniProtKB-EC"/>
</dbReference>
<dbReference type="SUPFAM" id="SSF53613">
    <property type="entry name" value="Ribokinase-like"/>
    <property type="match status" value="2"/>
</dbReference>
<reference evidence="13" key="3">
    <citation type="submission" date="2022-06" db="UniProtKB">
        <authorList>
            <consortium name="EnsemblMetazoa"/>
        </authorList>
    </citation>
    <scope>IDENTIFICATION</scope>
</reference>
<comment type="similarity">
    <text evidence="3">Belongs to the carbohydrate kinase PfkB family.</text>
</comment>
<dbReference type="Gene3D" id="3.40.1190.20">
    <property type="match status" value="2"/>
</dbReference>
<evidence type="ECO:0000259" key="11">
    <source>
        <dbReference type="Pfam" id="PF00294"/>
    </source>
</evidence>
<reference evidence="12" key="2">
    <citation type="submission" date="2020-01" db="EMBL/GenBank/DDBJ databases">
        <authorList>
            <person name="Korhonen P.K.K."/>
            <person name="Guangxu M.G."/>
            <person name="Wang T.W."/>
            <person name="Stroehlein A.J.S."/>
            <person name="Young N.D."/>
            <person name="Ang C.-S.A."/>
            <person name="Fernando D.W.F."/>
            <person name="Lu H.L."/>
            <person name="Taylor S.T."/>
            <person name="Ehtesham M.E.M."/>
            <person name="Najaraj S.H.N."/>
            <person name="Harsha G.H.G."/>
            <person name="Madugundu A.M."/>
            <person name="Renuse S.R."/>
            <person name="Holt D.H."/>
            <person name="Pandey A.P."/>
            <person name="Papenfuss A.P."/>
            <person name="Gasser R.B.G."/>
            <person name="Fischer K.F."/>
        </authorList>
    </citation>
    <scope>NUCLEOTIDE SEQUENCE</scope>
    <source>
        <strain evidence="12">SSS_KF_BRIS2020</strain>
    </source>
</reference>
<evidence type="ECO:0000256" key="5">
    <source>
        <dbReference type="ARBA" id="ARBA00022679"/>
    </source>
</evidence>
<evidence type="ECO:0000256" key="9">
    <source>
        <dbReference type="ARBA" id="ARBA00022840"/>
    </source>
</evidence>
<evidence type="ECO:0000256" key="8">
    <source>
        <dbReference type="ARBA" id="ARBA00022777"/>
    </source>
</evidence>
<name>A0A834RGF9_SARSC</name>
<evidence type="ECO:0000256" key="7">
    <source>
        <dbReference type="ARBA" id="ARBA00022741"/>
    </source>
</evidence>
<dbReference type="InterPro" id="IPR011611">
    <property type="entry name" value="PfkB_dom"/>
</dbReference>
<keyword evidence="9" id="KW-0067">ATP-binding</keyword>
<dbReference type="PRINTS" id="PR00989">
    <property type="entry name" value="ADENOKINASE"/>
</dbReference>
<dbReference type="UniPathway" id="UPA00588">
    <property type="reaction ID" value="UER00659"/>
</dbReference>
<dbReference type="GO" id="GO:0005634">
    <property type="term" value="C:nucleus"/>
    <property type="evidence" value="ECO:0007669"/>
    <property type="project" value="TreeGrafter"/>
</dbReference>
<evidence type="ECO:0000256" key="2">
    <source>
        <dbReference type="ARBA" id="ARBA00004801"/>
    </source>
</evidence>
<accession>A0A834RGF9</accession>
<organism evidence="12">
    <name type="scientific">Sarcoptes scabiei</name>
    <name type="common">Itch mite</name>
    <name type="synonym">Acarus scabiei</name>
    <dbReference type="NCBI Taxonomy" id="52283"/>
    <lineage>
        <taxon>Eukaryota</taxon>
        <taxon>Metazoa</taxon>
        <taxon>Ecdysozoa</taxon>
        <taxon>Arthropoda</taxon>
        <taxon>Chelicerata</taxon>
        <taxon>Arachnida</taxon>
        <taxon>Acari</taxon>
        <taxon>Acariformes</taxon>
        <taxon>Sarcoptiformes</taxon>
        <taxon>Astigmata</taxon>
        <taxon>Psoroptidia</taxon>
        <taxon>Sarcoptoidea</taxon>
        <taxon>Sarcoptidae</taxon>
        <taxon>Sarcoptinae</taxon>
        <taxon>Sarcoptes</taxon>
    </lineage>
</organism>
<evidence type="ECO:0000256" key="10">
    <source>
        <dbReference type="PIRSR" id="PIRSR601805-1"/>
    </source>
</evidence>
<proteinExistence type="inferred from homology"/>
<dbReference type="PANTHER" id="PTHR45769:SF3">
    <property type="entry name" value="ADENOSINE KINASE"/>
    <property type="match status" value="1"/>
</dbReference>
<dbReference type="Pfam" id="PF00294">
    <property type="entry name" value="PfkB"/>
    <property type="match status" value="2"/>
</dbReference>
<evidence type="ECO:0000313" key="13">
    <source>
        <dbReference type="EnsemblMetazoa" id="KAF7495440.1"/>
    </source>
</evidence>
<dbReference type="InterPro" id="IPR002173">
    <property type="entry name" value="Carboh/pur_kinase_PfkB_CS"/>
</dbReference>
<comment type="pathway">
    <text evidence="2">Purine metabolism; AMP biosynthesis via salvage pathway; AMP from adenosine: step 1/1.</text>
</comment>
<feature type="domain" description="Carbohydrate kinase PfkB" evidence="11">
    <location>
        <begin position="346"/>
        <end position="678"/>
    </location>
</feature>
<dbReference type="GO" id="GO:0005524">
    <property type="term" value="F:ATP binding"/>
    <property type="evidence" value="ECO:0007669"/>
    <property type="project" value="UniProtKB-KW"/>
</dbReference>